<comment type="subcellular location">
    <subcellularLocation>
        <location evidence="2">Endoplasmic reticulum</location>
    </subcellularLocation>
    <subcellularLocation>
        <location evidence="3">Membrane</location>
    </subcellularLocation>
    <subcellularLocation>
        <location evidence="1">Mitochondrion</location>
    </subcellularLocation>
</comment>
<evidence type="ECO:0000259" key="8">
    <source>
        <dbReference type="Pfam" id="PF05057"/>
    </source>
</evidence>
<feature type="domain" description="DUF676" evidence="8">
    <location>
        <begin position="112"/>
        <end position="183"/>
    </location>
</feature>
<reference evidence="9 10" key="1">
    <citation type="journal article" date="2011" name="PLoS Pathog.">
        <title>Endophytic Life Strategies Decoded by Genome and Transcriptome Analyses of the Mutualistic Root Symbiont Piriformospora indica.</title>
        <authorList>
            <person name="Zuccaro A."/>
            <person name="Lahrmann U."/>
            <person name="Guldener U."/>
            <person name="Langen G."/>
            <person name="Pfiffi S."/>
            <person name="Biedenkopf D."/>
            <person name="Wong P."/>
            <person name="Samans B."/>
            <person name="Grimm C."/>
            <person name="Basiewicz M."/>
            <person name="Murat C."/>
            <person name="Martin F."/>
            <person name="Kogel K.H."/>
        </authorList>
    </citation>
    <scope>NUCLEOTIDE SEQUENCE [LARGE SCALE GENOMIC DNA]</scope>
    <source>
        <strain evidence="9 10">DSM 11827</strain>
    </source>
</reference>
<proteinExistence type="inferred from homology"/>
<dbReference type="InterPro" id="IPR007751">
    <property type="entry name" value="DUF676_lipase-like"/>
</dbReference>
<dbReference type="GO" id="GO:0005783">
    <property type="term" value="C:endoplasmic reticulum"/>
    <property type="evidence" value="ECO:0007669"/>
    <property type="project" value="UniProtKB-SubCell"/>
</dbReference>
<organism evidence="9 10">
    <name type="scientific">Serendipita indica (strain DSM 11827)</name>
    <name type="common">Root endophyte fungus</name>
    <name type="synonym">Piriformospora indica</name>
    <dbReference type="NCBI Taxonomy" id="1109443"/>
    <lineage>
        <taxon>Eukaryota</taxon>
        <taxon>Fungi</taxon>
        <taxon>Dikarya</taxon>
        <taxon>Basidiomycota</taxon>
        <taxon>Agaricomycotina</taxon>
        <taxon>Agaricomycetes</taxon>
        <taxon>Sebacinales</taxon>
        <taxon>Serendipitaceae</taxon>
        <taxon>Serendipita</taxon>
    </lineage>
</organism>
<dbReference type="InterPro" id="IPR052374">
    <property type="entry name" value="SERAC1"/>
</dbReference>
<dbReference type="OrthoDB" id="1658288at2759"/>
<dbReference type="EMBL" id="CAFZ01000745">
    <property type="protein sequence ID" value="CCA76425.1"/>
    <property type="molecule type" value="Genomic_DNA"/>
</dbReference>
<dbReference type="GO" id="GO:0016020">
    <property type="term" value="C:membrane"/>
    <property type="evidence" value="ECO:0007669"/>
    <property type="project" value="UniProtKB-SubCell"/>
</dbReference>
<comment type="caution">
    <text evidence="9">The sequence shown here is derived from an EMBL/GenBank/DDBJ whole genome shotgun (WGS) entry which is preliminary data.</text>
</comment>
<dbReference type="PANTHER" id="PTHR48182">
    <property type="entry name" value="PROTEIN SERAC1"/>
    <property type="match status" value="1"/>
</dbReference>
<gene>
    <name evidence="9" type="ORF">PIIN_10418</name>
</gene>
<evidence type="ECO:0000256" key="6">
    <source>
        <dbReference type="ARBA" id="ARBA00023128"/>
    </source>
</evidence>
<comment type="similarity">
    <text evidence="4">Belongs to the putative lipase ROG1 family.</text>
</comment>
<dbReference type="eggNOG" id="KOG2029">
    <property type="taxonomic scope" value="Eukaryota"/>
</dbReference>
<evidence type="ECO:0000256" key="4">
    <source>
        <dbReference type="ARBA" id="ARBA00007920"/>
    </source>
</evidence>
<evidence type="ECO:0000313" key="10">
    <source>
        <dbReference type="Proteomes" id="UP000007148"/>
    </source>
</evidence>
<dbReference type="GO" id="GO:0043531">
    <property type="term" value="F:ADP binding"/>
    <property type="evidence" value="ECO:0007669"/>
    <property type="project" value="InterPro"/>
</dbReference>
<evidence type="ECO:0000256" key="7">
    <source>
        <dbReference type="ARBA" id="ARBA00023136"/>
    </source>
</evidence>
<dbReference type="AlphaFoldDB" id="G4TYN2"/>
<protein>
    <submittedName>
        <fullName evidence="9">Related to tetratricopeptide repeat domain protein-Neosartorya fischeri</fullName>
    </submittedName>
</protein>
<dbReference type="InterPro" id="IPR027417">
    <property type="entry name" value="P-loop_NTPase"/>
</dbReference>
<dbReference type="Proteomes" id="UP000007148">
    <property type="component" value="Unassembled WGS sequence"/>
</dbReference>
<dbReference type="PANTHER" id="PTHR48182:SF2">
    <property type="entry name" value="PROTEIN SERAC1"/>
    <property type="match status" value="1"/>
</dbReference>
<evidence type="ECO:0000313" key="9">
    <source>
        <dbReference type="EMBL" id="CCA76425.1"/>
    </source>
</evidence>
<sequence length="561" mass="62899">MNEEARITPSNLNKPTTSKFKYKADDLGFLELASGTNPIVDIIAIHGLDGHRERTWTAGNGVLWLRDLLSIDIPNARILVYGYDADTRSRECVSTQTIYQHADKFLKSLSRQRIDHPRRPIIFIAHSLGGIVLKQALGLCHSESVGSKNDFRDILVSTHAVLFFGTPHYGVNGVELLHTMNRLLSVYLKTTKVIVQNLKKNSPALENIQRSYTSASKEIENVLFYEVYPTPIIGGKRKMIVPYNSATVAGDCQATEEGLDADHCEMVKFRDSGHVNYATVLSYLKQHVEGATAGVTKKWCTEDAYRDLANREDLSPNEVVLPKPRLTVSRHYIDRPRIHFLITRHLLPSSPVRRQPRCILHGIGGAGKTQLATKWIRDNENRFTRVIFVDASNQTRLEKDLELSVRVLGPEYSEMTWNDAVAYLDKTAKGWLLFFDNADSPDLDLRPYLPVSTHGAVLITTRNGECVDYAPDGAVLVGDLEENEAIELLHRVANVTPQNDAESVKIVRELGMLALAITQAGAYIRKTRRLDTRVSAANIPRRHTLHSTCPSTAFPHRHKSS</sequence>
<dbReference type="SUPFAM" id="SSF52540">
    <property type="entry name" value="P-loop containing nucleoside triphosphate hydrolases"/>
    <property type="match status" value="1"/>
</dbReference>
<dbReference type="InterPro" id="IPR029058">
    <property type="entry name" value="AB_hydrolase_fold"/>
</dbReference>
<evidence type="ECO:0000256" key="3">
    <source>
        <dbReference type="ARBA" id="ARBA00004370"/>
    </source>
</evidence>
<name>G4TYN2_SERID</name>
<dbReference type="HOGENOM" id="CLU_000288_125_13_1"/>
<dbReference type="Pfam" id="PF05057">
    <property type="entry name" value="DUF676"/>
    <property type="match status" value="1"/>
</dbReference>
<dbReference type="OMA" id="THQASEP"/>
<evidence type="ECO:0000256" key="1">
    <source>
        <dbReference type="ARBA" id="ARBA00004173"/>
    </source>
</evidence>
<dbReference type="Gene3D" id="3.40.50.300">
    <property type="entry name" value="P-loop containing nucleotide triphosphate hydrolases"/>
    <property type="match status" value="1"/>
</dbReference>
<dbReference type="Gene3D" id="3.40.50.1820">
    <property type="entry name" value="alpha/beta hydrolase"/>
    <property type="match status" value="1"/>
</dbReference>
<keyword evidence="7" id="KW-0472">Membrane</keyword>
<evidence type="ECO:0000256" key="5">
    <source>
        <dbReference type="ARBA" id="ARBA00022824"/>
    </source>
</evidence>
<accession>G4TYN2</accession>
<keyword evidence="10" id="KW-1185">Reference proteome</keyword>
<dbReference type="InParanoid" id="G4TYN2"/>
<evidence type="ECO:0000256" key="2">
    <source>
        <dbReference type="ARBA" id="ARBA00004240"/>
    </source>
</evidence>
<keyword evidence="5" id="KW-0256">Endoplasmic reticulum</keyword>
<dbReference type="GO" id="GO:0005739">
    <property type="term" value="C:mitochondrion"/>
    <property type="evidence" value="ECO:0007669"/>
    <property type="project" value="UniProtKB-SubCell"/>
</dbReference>
<keyword evidence="6" id="KW-0496">Mitochondrion</keyword>
<dbReference type="SUPFAM" id="SSF53474">
    <property type="entry name" value="alpha/beta-Hydrolases"/>
    <property type="match status" value="1"/>
</dbReference>